<reference evidence="1 2" key="1">
    <citation type="journal article" date="2012" name="BMC Genomics">
        <title>Comparative genomics of the white-rot fungi, Phanerochaete carnosa and P. chrysosporium, to elucidate the genetic basis of the distinct wood types they colonize.</title>
        <authorList>
            <person name="Suzuki H."/>
            <person name="MacDonald J."/>
            <person name="Syed K."/>
            <person name="Salamov A."/>
            <person name="Hori C."/>
            <person name="Aerts A."/>
            <person name="Henrissat B."/>
            <person name="Wiebenga A."/>
            <person name="vanKuyk P.A."/>
            <person name="Barry K."/>
            <person name="Lindquist E."/>
            <person name="LaButti K."/>
            <person name="Lapidus A."/>
            <person name="Lucas S."/>
            <person name="Coutinho P."/>
            <person name="Gong Y."/>
            <person name="Samejima M."/>
            <person name="Mahadevan R."/>
            <person name="Abou-Zaid M."/>
            <person name="de Vries R.P."/>
            <person name="Igarashi K."/>
            <person name="Yadav J.S."/>
            <person name="Grigoriev I.V."/>
            <person name="Master E.R."/>
        </authorList>
    </citation>
    <scope>NUCLEOTIDE SEQUENCE [LARGE SCALE GENOMIC DNA]</scope>
    <source>
        <strain evidence="1 2">HHB-10118-sp</strain>
    </source>
</reference>
<name>K5W2Y1_PHACS</name>
<dbReference type="AlphaFoldDB" id="K5W2Y1"/>
<dbReference type="KEGG" id="pco:PHACADRAFT_186151"/>
<evidence type="ECO:0000313" key="2">
    <source>
        <dbReference type="Proteomes" id="UP000008370"/>
    </source>
</evidence>
<dbReference type="GeneID" id="18910332"/>
<dbReference type="Proteomes" id="UP000008370">
    <property type="component" value="Unassembled WGS sequence"/>
</dbReference>
<dbReference type="InParanoid" id="K5W2Y1"/>
<keyword evidence="2" id="KW-1185">Reference proteome</keyword>
<sequence>MSAQNLAYRYEGRLVIVGFPSTYERAVGAACVSFPALAAESDALKFYATDDRFGRVMISPSAWDLHAHTLKPGQILDIELSRNRPGPQDKPQELHLQRHNIPRVVVIAPEANNPAPRSIRISMDPRYLIP</sequence>
<gene>
    <name evidence="1" type="ORF">PHACADRAFT_186151</name>
</gene>
<accession>K5W2Y1</accession>
<proteinExistence type="predicted"/>
<organism evidence="1 2">
    <name type="scientific">Phanerochaete carnosa (strain HHB-10118-sp)</name>
    <name type="common">White-rot fungus</name>
    <name type="synonym">Peniophora carnosa</name>
    <dbReference type="NCBI Taxonomy" id="650164"/>
    <lineage>
        <taxon>Eukaryota</taxon>
        <taxon>Fungi</taxon>
        <taxon>Dikarya</taxon>
        <taxon>Basidiomycota</taxon>
        <taxon>Agaricomycotina</taxon>
        <taxon>Agaricomycetes</taxon>
        <taxon>Polyporales</taxon>
        <taxon>Phanerochaetaceae</taxon>
        <taxon>Phanerochaete</taxon>
    </lineage>
</organism>
<dbReference type="EMBL" id="JH930474">
    <property type="protein sequence ID" value="EKM53485.1"/>
    <property type="molecule type" value="Genomic_DNA"/>
</dbReference>
<evidence type="ECO:0000313" key="1">
    <source>
        <dbReference type="EMBL" id="EKM53485.1"/>
    </source>
</evidence>
<dbReference type="RefSeq" id="XP_007398175.1">
    <property type="nucleotide sequence ID" value="XM_007398113.1"/>
</dbReference>
<dbReference type="HOGENOM" id="CLU_1938901_0_0_1"/>
<protein>
    <submittedName>
        <fullName evidence="1">Uncharacterized protein</fullName>
    </submittedName>
</protein>